<evidence type="ECO:0000313" key="3">
    <source>
        <dbReference type="Proteomes" id="UP000326924"/>
    </source>
</evidence>
<proteinExistence type="predicted"/>
<feature type="compositionally biased region" description="Acidic residues" evidence="1">
    <location>
        <begin position="236"/>
        <end position="247"/>
    </location>
</feature>
<accession>A0A5J5F678</accession>
<keyword evidence="3" id="KW-1185">Reference proteome</keyword>
<gene>
    <name evidence="2" type="ORF">FN846DRAFT_887577</name>
</gene>
<feature type="compositionally biased region" description="Acidic residues" evidence="1">
    <location>
        <begin position="154"/>
        <end position="170"/>
    </location>
</feature>
<sequence length="247" mass="27630">MSSEKQLAPFKSFLPPPQRLKNDLPSKQPSATPGAMPARECHGAEARIVEETRVKTLMREYVMAKYRERTKGPTRYTSALEAELGQWVDDMIDEGEYDEDEDDEDNDEEDDEEDDEEIDEDDDDGEGEEESDEEDEIIAFQHAQEVVGVCQVEPSDEVDDDSDSEEEEATLEIDNLEAAEALMAAQPGACRLVKVGGEARLEFDDPQAAKAFMAFYRATRRAVNNSGDKDRSMDDPSAEEEEAAMVS</sequence>
<feature type="region of interest" description="Disordered" evidence="1">
    <location>
        <begin position="66"/>
        <end position="136"/>
    </location>
</feature>
<evidence type="ECO:0000313" key="2">
    <source>
        <dbReference type="EMBL" id="KAA8911873.1"/>
    </source>
</evidence>
<dbReference type="InParanoid" id="A0A5J5F678"/>
<dbReference type="Proteomes" id="UP000326924">
    <property type="component" value="Unassembled WGS sequence"/>
</dbReference>
<feature type="region of interest" description="Disordered" evidence="1">
    <location>
        <begin position="150"/>
        <end position="170"/>
    </location>
</feature>
<feature type="region of interest" description="Disordered" evidence="1">
    <location>
        <begin position="1"/>
        <end position="47"/>
    </location>
</feature>
<organism evidence="2 3">
    <name type="scientific">Sphaerosporella brunnea</name>
    <dbReference type="NCBI Taxonomy" id="1250544"/>
    <lineage>
        <taxon>Eukaryota</taxon>
        <taxon>Fungi</taxon>
        <taxon>Dikarya</taxon>
        <taxon>Ascomycota</taxon>
        <taxon>Pezizomycotina</taxon>
        <taxon>Pezizomycetes</taxon>
        <taxon>Pezizales</taxon>
        <taxon>Pyronemataceae</taxon>
        <taxon>Sphaerosporella</taxon>
    </lineage>
</organism>
<comment type="caution">
    <text evidence="2">The sequence shown here is derived from an EMBL/GenBank/DDBJ whole genome shotgun (WGS) entry which is preliminary data.</text>
</comment>
<name>A0A5J5F678_9PEZI</name>
<feature type="region of interest" description="Disordered" evidence="1">
    <location>
        <begin position="223"/>
        <end position="247"/>
    </location>
</feature>
<evidence type="ECO:0000256" key="1">
    <source>
        <dbReference type="SAM" id="MobiDB-lite"/>
    </source>
</evidence>
<dbReference type="AlphaFoldDB" id="A0A5J5F678"/>
<protein>
    <submittedName>
        <fullName evidence="2">Uncharacterized protein</fullName>
    </submittedName>
</protein>
<reference evidence="2 3" key="1">
    <citation type="submission" date="2019-09" db="EMBL/GenBank/DDBJ databases">
        <title>Draft genome of the ectomycorrhizal ascomycete Sphaerosporella brunnea.</title>
        <authorList>
            <consortium name="DOE Joint Genome Institute"/>
            <person name="Benucci G.M."/>
            <person name="Marozzi G."/>
            <person name="Antonielli L."/>
            <person name="Sanchez S."/>
            <person name="Marco P."/>
            <person name="Wang X."/>
            <person name="Falini L.B."/>
            <person name="Barry K."/>
            <person name="Haridas S."/>
            <person name="Lipzen A."/>
            <person name="Labutti K."/>
            <person name="Grigoriev I.V."/>
            <person name="Murat C."/>
            <person name="Martin F."/>
            <person name="Albertini E."/>
            <person name="Donnini D."/>
            <person name="Bonito G."/>
        </authorList>
    </citation>
    <scope>NUCLEOTIDE SEQUENCE [LARGE SCALE GENOMIC DNA]</scope>
    <source>
        <strain evidence="2 3">Sb_GMNB300</strain>
    </source>
</reference>
<dbReference type="EMBL" id="VXIS01000031">
    <property type="protein sequence ID" value="KAA8911873.1"/>
    <property type="molecule type" value="Genomic_DNA"/>
</dbReference>
<feature type="compositionally biased region" description="Acidic residues" evidence="1">
    <location>
        <begin position="90"/>
        <end position="136"/>
    </location>
</feature>